<protein>
    <submittedName>
        <fullName evidence="1">Uncharacterized protein</fullName>
    </submittedName>
</protein>
<gene>
    <name evidence="1" type="ORF">H5410_029571</name>
</gene>
<accession>A0A9J5YD33</accession>
<organism evidence="1 2">
    <name type="scientific">Solanum commersonii</name>
    <name type="common">Commerson's wild potato</name>
    <name type="synonym">Commerson's nightshade</name>
    <dbReference type="NCBI Taxonomy" id="4109"/>
    <lineage>
        <taxon>Eukaryota</taxon>
        <taxon>Viridiplantae</taxon>
        <taxon>Streptophyta</taxon>
        <taxon>Embryophyta</taxon>
        <taxon>Tracheophyta</taxon>
        <taxon>Spermatophyta</taxon>
        <taxon>Magnoliopsida</taxon>
        <taxon>eudicotyledons</taxon>
        <taxon>Gunneridae</taxon>
        <taxon>Pentapetalae</taxon>
        <taxon>asterids</taxon>
        <taxon>lamiids</taxon>
        <taxon>Solanales</taxon>
        <taxon>Solanaceae</taxon>
        <taxon>Solanoideae</taxon>
        <taxon>Solaneae</taxon>
        <taxon>Solanum</taxon>
    </lineage>
</organism>
<dbReference type="OrthoDB" id="10401243at2759"/>
<keyword evidence="2" id="KW-1185">Reference proteome</keyword>
<dbReference type="AlphaFoldDB" id="A0A9J5YD33"/>
<dbReference type="EMBL" id="JACXVP010000006">
    <property type="protein sequence ID" value="KAG5598201.1"/>
    <property type="molecule type" value="Genomic_DNA"/>
</dbReference>
<dbReference type="InterPro" id="IPR032675">
    <property type="entry name" value="LRR_dom_sf"/>
</dbReference>
<dbReference type="PANTHER" id="PTHR15140:SF52">
    <property type="entry name" value="LATE BLIGHT RESISTANCE PROTEIN HOMOLOG R1A-4"/>
    <property type="match status" value="1"/>
</dbReference>
<evidence type="ECO:0000313" key="1">
    <source>
        <dbReference type="EMBL" id="KAG5598201.1"/>
    </source>
</evidence>
<sequence>MSCCSLFDLDTHEPVLIAEDTKLENLRFLGQLMLSYSIYTQDIFKRFPNLQVLELASLRVGLGFESSNTSVATKWSWDFHFPLNLKQLRLYDFPLTSDALSTIARLPNLKELTLVHSIIQGGEWNMGEEDTFENLKILRLDEVTLTKWKVEDESFPEIPPRFGYICSLKVIKIVESPQLNDSAMKI</sequence>
<dbReference type="Proteomes" id="UP000824120">
    <property type="component" value="Chromosome 6"/>
</dbReference>
<evidence type="ECO:0000313" key="2">
    <source>
        <dbReference type="Proteomes" id="UP000824120"/>
    </source>
</evidence>
<comment type="caution">
    <text evidence="1">The sequence shown here is derived from an EMBL/GenBank/DDBJ whole genome shotgun (WGS) entry which is preliminary data.</text>
</comment>
<name>A0A9J5YD33_SOLCO</name>
<dbReference type="SUPFAM" id="SSF52047">
    <property type="entry name" value="RNI-like"/>
    <property type="match status" value="1"/>
</dbReference>
<dbReference type="PANTHER" id="PTHR15140">
    <property type="entry name" value="TUBULIN-SPECIFIC CHAPERONE E"/>
    <property type="match status" value="1"/>
</dbReference>
<proteinExistence type="predicted"/>
<reference evidence="1 2" key="1">
    <citation type="submission" date="2020-09" db="EMBL/GenBank/DDBJ databases">
        <title>De no assembly of potato wild relative species, Solanum commersonii.</title>
        <authorList>
            <person name="Cho K."/>
        </authorList>
    </citation>
    <scope>NUCLEOTIDE SEQUENCE [LARGE SCALE GENOMIC DNA]</scope>
    <source>
        <strain evidence="1">LZ3.2</strain>
        <tissue evidence="1">Leaf</tissue>
    </source>
</reference>
<dbReference type="Gene3D" id="3.80.10.10">
    <property type="entry name" value="Ribonuclease Inhibitor"/>
    <property type="match status" value="1"/>
</dbReference>